<dbReference type="Proteomes" id="UP000050417">
    <property type="component" value="Unassembled WGS sequence"/>
</dbReference>
<evidence type="ECO:0000313" key="6">
    <source>
        <dbReference type="EMBL" id="KPL77645.1"/>
    </source>
</evidence>
<evidence type="ECO:0000256" key="1">
    <source>
        <dbReference type="ARBA" id="ARBA00005417"/>
    </source>
</evidence>
<dbReference type="Pfam" id="PF00005">
    <property type="entry name" value="ABC_tran"/>
    <property type="match status" value="1"/>
</dbReference>
<dbReference type="PATRIC" id="fig|1134406.4.peg.1425"/>
<sequence>MFVARTENLTKIYGTRAGIDSLTLEVEPGEVFGFLGPDGAGKTTTIRLFMDLIRPTSGRALLFGMDSHAQSVHIRKLVGYLPAQMSLPRFTTGANVLRYFSKLRGGVSFSKIEHLAGRLKVNLNAPIQRLDEADTFKIGLVQAFMHDPELLLLDEPTRYLDDAGREALYELIAEVRREGRTVFISSRSLNEMERITDRVGVIHNGRLVAVERAVHLRARAFNKVEMQFAGPVTHEIFESQPTIRNLRWQENRLQCLVTGDPQALLELARKQSEVMDFKARQPSLEEAFSLYYGVGHAG</sequence>
<evidence type="ECO:0000256" key="4">
    <source>
        <dbReference type="ARBA" id="ARBA00022840"/>
    </source>
</evidence>
<dbReference type="SMART" id="SM00382">
    <property type="entry name" value="AAA"/>
    <property type="match status" value="1"/>
</dbReference>
<keyword evidence="4" id="KW-0067">ATP-binding</keyword>
<dbReference type="InterPro" id="IPR003439">
    <property type="entry name" value="ABC_transporter-like_ATP-bd"/>
</dbReference>
<name>A0A0P6XBH7_9CHLR</name>
<dbReference type="EMBL" id="LGCL01000022">
    <property type="protein sequence ID" value="KPL77645.1"/>
    <property type="molecule type" value="Genomic_DNA"/>
</dbReference>
<keyword evidence="2" id="KW-0813">Transport</keyword>
<dbReference type="AlphaFoldDB" id="A0A0P6XBH7"/>
<dbReference type="GO" id="GO:0005524">
    <property type="term" value="F:ATP binding"/>
    <property type="evidence" value="ECO:0007669"/>
    <property type="project" value="UniProtKB-KW"/>
</dbReference>
<evidence type="ECO:0000259" key="5">
    <source>
        <dbReference type="PROSITE" id="PS50893"/>
    </source>
</evidence>
<evidence type="ECO:0000256" key="3">
    <source>
        <dbReference type="ARBA" id="ARBA00022741"/>
    </source>
</evidence>
<dbReference type="SUPFAM" id="SSF52540">
    <property type="entry name" value="P-loop containing nucleoside triphosphate hydrolases"/>
    <property type="match status" value="1"/>
</dbReference>
<dbReference type="PANTHER" id="PTHR43335">
    <property type="entry name" value="ABC TRANSPORTER, ATP-BINDING PROTEIN"/>
    <property type="match status" value="1"/>
</dbReference>
<comment type="similarity">
    <text evidence="1">Belongs to the ABC transporter superfamily.</text>
</comment>
<dbReference type="InterPro" id="IPR027417">
    <property type="entry name" value="P-loop_NTPase"/>
</dbReference>
<dbReference type="PROSITE" id="PS50893">
    <property type="entry name" value="ABC_TRANSPORTER_2"/>
    <property type="match status" value="1"/>
</dbReference>
<dbReference type="CDD" id="cd03230">
    <property type="entry name" value="ABC_DR_subfamily_A"/>
    <property type="match status" value="1"/>
</dbReference>
<dbReference type="InterPro" id="IPR003593">
    <property type="entry name" value="AAA+_ATPase"/>
</dbReference>
<dbReference type="Gene3D" id="3.40.50.300">
    <property type="entry name" value="P-loop containing nucleotide triphosphate hydrolases"/>
    <property type="match status" value="1"/>
</dbReference>
<evidence type="ECO:0000313" key="7">
    <source>
        <dbReference type="Proteomes" id="UP000050417"/>
    </source>
</evidence>
<gene>
    <name evidence="6" type="ORF">ADN00_08580</name>
</gene>
<organism evidence="6 7">
    <name type="scientific">Ornatilinea apprima</name>
    <dbReference type="NCBI Taxonomy" id="1134406"/>
    <lineage>
        <taxon>Bacteria</taxon>
        <taxon>Bacillati</taxon>
        <taxon>Chloroflexota</taxon>
        <taxon>Anaerolineae</taxon>
        <taxon>Anaerolineales</taxon>
        <taxon>Anaerolineaceae</taxon>
        <taxon>Ornatilinea</taxon>
    </lineage>
</organism>
<proteinExistence type="inferred from homology"/>
<keyword evidence="7" id="KW-1185">Reference proteome</keyword>
<dbReference type="STRING" id="1134406.ADN00_08580"/>
<dbReference type="GO" id="GO:0016887">
    <property type="term" value="F:ATP hydrolysis activity"/>
    <property type="evidence" value="ECO:0007669"/>
    <property type="project" value="InterPro"/>
</dbReference>
<keyword evidence="3" id="KW-0547">Nucleotide-binding</keyword>
<evidence type="ECO:0000256" key="2">
    <source>
        <dbReference type="ARBA" id="ARBA00022448"/>
    </source>
</evidence>
<protein>
    <recommendedName>
        <fullName evidence="5">ABC transporter domain-containing protein</fullName>
    </recommendedName>
</protein>
<dbReference type="PANTHER" id="PTHR43335:SF4">
    <property type="entry name" value="ABC TRANSPORTER, ATP-BINDING PROTEIN"/>
    <property type="match status" value="1"/>
</dbReference>
<accession>A0A0P6XBH7</accession>
<feature type="domain" description="ABC transporter" evidence="5">
    <location>
        <begin position="4"/>
        <end position="229"/>
    </location>
</feature>
<reference evidence="6 7" key="1">
    <citation type="submission" date="2015-07" db="EMBL/GenBank/DDBJ databases">
        <title>Genome sequence of Ornatilinea apprima DSM 23815.</title>
        <authorList>
            <person name="Hemp J."/>
            <person name="Ward L.M."/>
            <person name="Pace L.A."/>
            <person name="Fischer W.W."/>
        </authorList>
    </citation>
    <scope>NUCLEOTIDE SEQUENCE [LARGE SCALE GENOMIC DNA]</scope>
    <source>
        <strain evidence="6 7">P3M-1</strain>
    </source>
</reference>
<comment type="caution">
    <text evidence="6">The sequence shown here is derived from an EMBL/GenBank/DDBJ whole genome shotgun (WGS) entry which is preliminary data.</text>
</comment>